<sequence>MRRCFSNTLTVRDFWRDWHASFNLWIVRYMYIPMGGKANILYSLFPIFLFIAMWHDPALHLIKWALCIVVIFILELVVQQGYERVLAKPVRRAMSEGERAGGLTRPLARWLSRLSAERRGQLYRLLRACGGAAILFGLIVANLIGFNIQPDFVHSKGDSQTDKSIFHAIKECDFLTWLMIGLCMFFPAVLSGIQRDWEQYRIRQKKKAYGLQ</sequence>
<dbReference type="PANTHER" id="PTHR13285:SF18">
    <property type="entry name" value="PROTEIN-CYSTEINE N-PALMITOYLTRANSFERASE RASP"/>
    <property type="match status" value="1"/>
</dbReference>
<organism evidence="6 7">
    <name type="scientific">Angomonas deanei</name>
    <dbReference type="NCBI Taxonomy" id="59799"/>
    <lineage>
        <taxon>Eukaryota</taxon>
        <taxon>Discoba</taxon>
        <taxon>Euglenozoa</taxon>
        <taxon>Kinetoplastea</taxon>
        <taxon>Metakinetoplastina</taxon>
        <taxon>Trypanosomatida</taxon>
        <taxon>Trypanosomatidae</taxon>
        <taxon>Strigomonadinae</taxon>
        <taxon>Angomonas</taxon>
    </lineage>
</organism>
<proteinExistence type="predicted"/>
<gene>
    <name evidence="6" type="ORF">ADEAN_000508500</name>
</gene>
<dbReference type="GO" id="GO:0016020">
    <property type="term" value="C:membrane"/>
    <property type="evidence" value="ECO:0007669"/>
    <property type="project" value="UniProtKB-SubCell"/>
</dbReference>
<reference evidence="6 7" key="1">
    <citation type="submission" date="2020-08" db="EMBL/GenBank/DDBJ databases">
        <authorList>
            <person name="Newling K."/>
            <person name="Davey J."/>
            <person name="Forrester S."/>
        </authorList>
    </citation>
    <scope>NUCLEOTIDE SEQUENCE [LARGE SCALE GENOMIC DNA]</scope>
    <source>
        <strain evidence="7">Crithidia deanei Carvalho (ATCC PRA-265)</strain>
    </source>
</reference>
<keyword evidence="4 5" id="KW-0472">Membrane</keyword>
<evidence type="ECO:0000256" key="2">
    <source>
        <dbReference type="ARBA" id="ARBA00022692"/>
    </source>
</evidence>
<evidence type="ECO:0000256" key="1">
    <source>
        <dbReference type="ARBA" id="ARBA00004141"/>
    </source>
</evidence>
<keyword evidence="6" id="KW-0808">Transferase</keyword>
<accession>A0A7G2CF04</accession>
<dbReference type="EMBL" id="LR877153">
    <property type="protein sequence ID" value="CAD2217607.1"/>
    <property type="molecule type" value="Genomic_DNA"/>
</dbReference>
<dbReference type="GO" id="GO:0005783">
    <property type="term" value="C:endoplasmic reticulum"/>
    <property type="evidence" value="ECO:0007669"/>
    <property type="project" value="TreeGrafter"/>
</dbReference>
<feature type="transmembrane region" description="Helical" evidence="5">
    <location>
        <begin position="174"/>
        <end position="193"/>
    </location>
</feature>
<keyword evidence="6" id="KW-0012">Acyltransferase</keyword>
<comment type="subcellular location">
    <subcellularLocation>
        <location evidence="1">Membrane</location>
        <topology evidence="1">Multi-pass membrane protein</topology>
    </subcellularLocation>
</comment>
<evidence type="ECO:0000256" key="3">
    <source>
        <dbReference type="ARBA" id="ARBA00022989"/>
    </source>
</evidence>
<dbReference type="AlphaFoldDB" id="A0A7G2CF04"/>
<name>A0A7G2CF04_9TRYP</name>
<dbReference type="VEuPathDB" id="TriTrypDB:ADEAN_000508500"/>
<dbReference type="GO" id="GO:0016746">
    <property type="term" value="F:acyltransferase activity"/>
    <property type="evidence" value="ECO:0007669"/>
    <property type="project" value="UniProtKB-KW"/>
</dbReference>
<evidence type="ECO:0000256" key="4">
    <source>
        <dbReference type="ARBA" id="ARBA00023136"/>
    </source>
</evidence>
<feature type="transmembrane region" description="Helical" evidence="5">
    <location>
        <begin position="125"/>
        <end position="148"/>
    </location>
</feature>
<feature type="transmembrane region" description="Helical" evidence="5">
    <location>
        <begin position="61"/>
        <end position="78"/>
    </location>
</feature>
<evidence type="ECO:0000313" key="7">
    <source>
        <dbReference type="Proteomes" id="UP000515908"/>
    </source>
</evidence>
<evidence type="ECO:0000256" key="5">
    <source>
        <dbReference type="SAM" id="Phobius"/>
    </source>
</evidence>
<keyword evidence="7" id="KW-1185">Reference proteome</keyword>
<dbReference type="InterPro" id="IPR004299">
    <property type="entry name" value="MBOAT_fam"/>
</dbReference>
<evidence type="ECO:0000313" key="6">
    <source>
        <dbReference type="EMBL" id="CAD2217607.1"/>
    </source>
</evidence>
<dbReference type="InterPro" id="IPR051085">
    <property type="entry name" value="MB_O-acyltransferase"/>
</dbReference>
<feature type="transmembrane region" description="Helical" evidence="5">
    <location>
        <begin position="38"/>
        <end position="55"/>
    </location>
</feature>
<dbReference type="PANTHER" id="PTHR13285">
    <property type="entry name" value="ACYLTRANSFERASE"/>
    <property type="match status" value="1"/>
</dbReference>
<dbReference type="Proteomes" id="UP000515908">
    <property type="component" value="Chromosome 09"/>
</dbReference>
<protein>
    <submittedName>
        <fullName evidence="6">MBOAT, membrane-bound O-acyltransferase family, putative</fullName>
    </submittedName>
</protein>
<dbReference type="Pfam" id="PF03062">
    <property type="entry name" value="MBOAT"/>
    <property type="match status" value="1"/>
</dbReference>
<keyword evidence="3 5" id="KW-1133">Transmembrane helix</keyword>
<keyword evidence="2 5" id="KW-0812">Transmembrane</keyword>